<evidence type="ECO:0000256" key="4">
    <source>
        <dbReference type="ARBA" id="ARBA00022679"/>
    </source>
</evidence>
<feature type="region of interest" description="Disordered" evidence="11">
    <location>
        <begin position="693"/>
        <end position="748"/>
    </location>
</feature>
<dbReference type="SUPFAM" id="SSF54211">
    <property type="entry name" value="Ribosomal protein S5 domain 2-like"/>
    <property type="match status" value="2"/>
</dbReference>
<dbReference type="GO" id="GO:0005829">
    <property type="term" value="C:cytosol"/>
    <property type="evidence" value="ECO:0007669"/>
    <property type="project" value="TreeGrafter"/>
</dbReference>
<dbReference type="SUPFAM" id="SSF55666">
    <property type="entry name" value="Ribonuclease PH domain 2-like"/>
    <property type="match status" value="2"/>
</dbReference>
<protein>
    <recommendedName>
        <fullName evidence="2">polyribonucleotide nucleotidyltransferase</fullName>
        <ecNumber evidence="2">2.7.7.8</ecNumber>
    </recommendedName>
    <alternativeName>
        <fullName evidence="9">Polynucleotide phosphorylase 1</fullName>
    </alternativeName>
</protein>
<keyword evidence="6" id="KW-0479">Metal-binding</keyword>
<evidence type="ECO:0000313" key="14">
    <source>
        <dbReference type="Proteomes" id="UP001174909"/>
    </source>
</evidence>
<dbReference type="PROSITE" id="PS50084">
    <property type="entry name" value="KH_TYPE_1"/>
    <property type="match status" value="1"/>
</dbReference>
<evidence type="ECO:0000256" key="2">
    <source>
        <dbReference type="ARBA" id="ARBA00012416"/>
    </source>
</evidence>
<evidence type="ECO:0000256" key="1">
    <source>
        <dbReference type="ARBA" id="ARBA00007404"/>
    </source>
</evidence>
<keyword evidence="3" id="KW-0963">Cytoplasm</keyword>
<dbReference type="InterPro" id="IPR001247">
    <property type="entry name" value="ExoRNase_PH_dom1"/>
</dbReference>
<keyword evidence="5" id="KW-0548">Nucleotidyltransferase</keyword>
<dbReference type="CDD" id="cd04472">
    <property type="entry name" value="S1_PNPase"/>
    <property type="match status" value="1"/>
</dbReference>
<dbReference type="Gene3D" id="2.40.50.140">
    <property type="entry name" value="Nucleic acid-binding proteins"/>
    <property type="match status" value="1"/>
</dbReference>
<feature type="compositionally biased region" description="Basic and acidic residues" evidence="11">
    <location>
        <begin position="714"/>
        <end position="748"/>
    </location>
</feature>
<dbReference type="Gene3D" id="3.30.1370.10">
    <property type="entry name" value="K Homology domain, type 1"/>
    <property type="match status" value="1"/>
</dbReference>
<dbReference type="NCBIfam" id="NF008805">
    <property type="entry name" value="PRK11824.1"/>
    <property type="match status" value="1"/>
</dbReference>
<dbReference type="GO" id="GO:0000175">
    <property type="term" value="F:3'-5'-RNA exonuclease activity"/>
    <property type="evidence" value="ECO:0007669"/>
    <property type="project" value="TreeGrafter"/>
</dbReference>
<evidence type="ECO:0000256" key="6">
    <source>
        <dbReference type="ARBA" id="ARBA00022723"/>
    </source>
</evidence>
<dbReference type="Gene3D" id="3.30.230.70">
    <property type="entry name" value="GHMP Kinase, N-terminal domain"/>
    <property type="match status" value="2"/>
</dbReference>
<evidence type="ECO:0000256" key="10">
    <source>
        <dbReference type="PROSITE-ProRule" id="PRU00117"/>
    </source>
</evidence>
<evidence type="ECO:0000259" key="12">
    <source>
        <dbReference type="PROSITE" id="PS50126"/>
    </source>
</evidence>
<evidence type="ECO:0000256" key="7">
    <source>
        <dbReference type="ARBA" id="ARBA00022842"/>
    </source>
</evidence>
<reference evidence="13" key="1">
    <citation type="submission" date="2023-03" db="EMBL/GenBank/DDBJ databases">
        <authorList>
            <person name="Steffen K."/>
            <person name="Cardenas P."/>
        </authorList>
    </citation>
    <scope>NUCLEOTIDE SEQUENCE</scope>
</reference>
<dbReference type="HAMAP" id="MF_01595">
    <property type="entry name" value="PNPase"/>
    <property type="match status" value="1"/>
</dbReference>
<dbReference type="SUPFAM" id="SSF54791">
    <property type="entry name" value="Eukaryotic type KH-domain (KH-domain type I)"/>
    <property type="match status" value="1"/>
</dbReference>
<keyword evidence="7" id="KW-0460">Magnesium</keyword>
<dbReference type="InterPro" id="IPR012340">
    <property type="entry name" value="NA-bd_OB-fold"/>
</dbReference>
<keyword evidence="14" id="KW-1185">Reference proteome</keyword>
<dbReference type="PROSITE" id="PS50126">
    <property type="entry name" value="S1"/>
    <property type="match status" value="1"/>
</dbReference>
<dbReference type="InterPro" id="IPR012162">
    <property type="entry name" value="PNPase"/>
</dbReference>
<dbReference type="Pfam" id="PF00575">
    <property type="entry name" value="S1"/>
    <property type="match status" value="1"/>
</dbReference>
<dbReference type="SMART" id="SM00316">
    <property type="entry name" value="S1"/>
    <property type="match status" value="1"/>
</dbReference>
<sequence>MLNSFEHVYESGTLVMESGQLALQANGSILVKQGDCALLVTATMSKPRSGIDFFPLTIDVEERLYSRGKIPGSFFRREGRPSTHGILMARLTDRQLRPLFPNDFRNEVQVVATPLSLDMEMPFETMVMTAASAALSISDIPFTGPIAATRIGYIDGKLVVNPSYAQIDESDLDLVVSSSREGVTMMEAGANELPEEVVFDAIELAHEVNLGLIDFQDGMVEAIGKPKSQEYESFAYPSELDDELAGILGSGVTDAFASSTGKADLDERLDVLRAKVADDLGEEYEANHLRDAFEVQLEHAFKQNVLSGGKRPDGRDRREIRPLSSAVGLLPRAHGSGLFNRGETQILGVATLGSVGDAQRLDTLTPEETKRFMLHYNFPPYSVGEVRRIGSPGRREIGHGALAERAIAPVLPSQEDFPYTLRIVCEALGSNGSTSMASVCAGTLALMDAGVPIKSPVAGISVGLIDGGDGEYVTITDIQGMEDHIGDMDFKVAGTREGITAIQLDIKVNSISFDVVRDALEQAKEARLFILDHMRDTISDTREDLSLFAPRMLQIKVAVDKIGTVIGPGGKTIRGITEATGATIDIQDDGTVVIGSPDGAAAQKAVQMVDDLTREVKVGDIFTGTVARIMDFGAFVNILPGKDGLVHISELSEERVPSVGETVEIGQELTVAVIQIDDLGRVNLSRRALLTDEEIDPAGREPVGGGRPQRTGGYRRDGGGRGRNDRGGRDRGGRDGGGRDRERGGYRR</sequence>
<dbReference type="PANTHER" id="PTHR11252">
    <property type="entry name" value="POLYRIBONUCLEOTIDE NUCLEOTIDYLTRANSFERASE"/>
    <property type="match status" value="1"/>
</dbReference>
<dbReference type="InterPro" id="IPR003029">
    <property type="entry name" value="S1_domain"/>
</dbReference>
<dbReference type="NCBIfam" id="TIGR03591">
    <property type="entry name" value="polynuc_phos"/>
    <property type="match status" value="1"/>
</dbReference>
<dbReference type="EC" id="2.7.7.8" evidence="2"/>
<dbReference type="InterPro" id="IPR027408">
    <property type="entry name" value="PNPase/RNase_PH_dom_sf"/>
</dbReference>
<dbReference type="SUPFAM" id="SSF50249">
    <property type="entry name" value="Nucleic acid-binding proteins"/>
    <property type="match status" value="1"/>
</dbReference>
<dbReference type="FunFam" id="3.30.230.70:FF:000002">
    <property type="entry name" value="Polyribonucleotide nucleotidyltransferase"/>
    <property type="match status" value="1"/>
</dbReference>
<evidence type="ECO:0000256" key="11">
    <source>
        <dbReference type="SAM" id="MobiDB-lite"/>
    </source>
</evidence>
<dbReference type="EMBL" id="CASHTH010002708">
    <property type="protein sequence ID" value="CAI8033977.1"/>
    <property type="molecule type" value="Genomic_DNA"/>
</dbReference>
<dbReference type="InterPro" id="IPR036612">
    <property type="entry name" value="KH_dom_type_1_sf"/>
</dbReference>
<dbReference type="FunFam" id="2.40.50.140:FF:000189">
    <property type="entry name" value="Polyribonucleotide nucleotidyltransferase, putative"/>
    <property type="match status" value="1"/>
</dbReference>
<evidence type="ECO:0000256" key="3">
    <source>
        <dbReference type="ARBA" id="ARBA00022490"/>
    </source>
</evidence>
<dbReference type="InterPro" id="IPR004088">
    <property type="entry name" value="KH_dom_type_1"/>
</dbReference>
<dbReference type="InterPro" id="IPR020568">
    <property type="entry name" value="Ribosomal_Su5_D2-typ_SF"/>
</dbReference>
<accession>A0AA35SRL9</accession>
<dbReference type="PIRSF" id="PIRSF005499">
    <property type="entry name" value="PNPase"/>
    <property type="match status" value="1"/>
</dbReference>
<evidence type="ECO:0000256" key="5">
    <source>
        <dbReference type="ARBA" id="ARBA00022695"/>
    </source>
</evidence>
<proteinExistence type="inferred from homology"/>
<dbReference type="GO" id="GO:0046872">
    <property type="term" value="F:metal ion binding"/>
    <property type="evidence" value="ECO:0007669"/>
    <property type="project" value="UniProtKB-KW"/>
</dbReference>
<dbReference type="Proteomes" id="UP001174909">
    <property type="component" value="Unassembled WGS sequence"/>
</dbReference>
<dbReference type="InterPro" id="IPR036345">
    <property type="entry name" value="ExoRNase_PH_dom2_sf"/>
</dbReference>
<dbReference type="PANTHER" id="PTHR11252:SF0">
    <property type="entry name" value="POLYRIBONUCLEOTIDE NUCLEOTIDYLTRANSFERASE 1, MITOCHONDRIAL"/>
    <property type="match status" value="1"/>
</dbReference>
<feature type="domain" description="S1 motif" evidence="12">
    <location>
        <begin position="619"/>
        <end position="687"/>
    </location>
</feature>
<organism evidence="13 14">
    <name type="scientific">Geodia barretti</name>
    <name type="common">Barrett's horny sponge</name>
    <dbReference type="NCBI Taxonomy" id="519541"/>
    <lineage>
        <taxon>Eukaryota</taxon>
        <taxon>Metazoa</taxon>
        <taxon>Porifera</taxon>
        <taxon>Demospongiae</taxon>
        <taxon>Heteroscleromorpha</taxon>
        <taxon>Tetractinellida</taxon>
        <taxon>Astrophorina</taxon>
        <taxon>Geodiidae</taxon>
        <taxon>Geodia</taxon>
    </lineage>
</organism>
<dbReference type="CDD" id="cd02393">
    <property type="entry name" value="KH-I_PNPase"/>
    <property type="match status" value="1"/>
</dbReference>
<dbReference type="AlphaFoldDB" id="A0AA35SRL9"/>
<keyword evidence="8 10" id="KW-0694">RNA-binding</keyword>
<dbReference type="GO" id="GO:0003723">
    <property type="term" value="F:RNA binding"/>
    <property type="evidence" value="ECO:0007669"/>
    <property type="project" value="UniProtKB-UniRule"/>
</dbReference>
<dbReference type="CDD" id="cd11363">
    <property type="entry name" value="RNase_PH_PNPase_1"/>
    <property type="match status" value="1"/>
</dbReference>
<dbReference type="CDD" id="cd11364">
    <property type="entry name" value="RNase_PH_PNPase_2"/>
    <property type="match status" value="1"/>
</dbReference>
<dbReference type="FunFam" id="3.30.1370.10:FF:000001">
    <property type="entry name" value="Polyribonucleotide nucleotidyltransferase"/>
    <property type="match status" value="1"/>
</dbReference>
<dbReference type="Pfam" id="PF03725">
    <property type="entry name" value="RNase_PH_C"/>
    <property type="match status" value="2"/>
</dbReference>
<dbReference type="InterPro" id="IPR015847">
    <property type="entry name" value="ExoRNase_PH_dom2"/>
</dbReference>
<gene>
    <name evidence="13" type="ORF">GBAR_LOCUS19157</name>
</gene>
<evidence type="ECO:0000256" key="8">
    <source>
        <dbReference type="ARBA" id="ARBA00022884"/>
    </source>
</evidence>
<dbReference type="Pfam" id="PF01138">
    <property type="entry name" value="RNase_PH"/>
    <property type="match status" value="2"/>
</dbReference>
<comment type="caution">
    <text evidence="13">The sequence shown here is derived from an EMBL/GenBank/DDBJ whole genome shotgun (WGS) entry which is preliminary data.</text>
</comment>
<dbReference type="GO" id="GO:0006402">
    <property type="term" value="P:mRNA catabolic process"/>
    <property type="evidence" value="ECO:0007669"/>
    <property type="project" value="InterPro"/>
</dbReference>
<evidence type="ECO:0000256" key="9">
    <source>
        <dbReference type="ARBA" id="ARBA00031451"/>
    </source>
</evidence>
<dbReference type="GO" id="GO:0004654">
    <property type="term" value="F:polyribonucleotide nucleotidyltransferase activity"/>
    <property type="evidence" value="ECO:0007669"/>
    <property type="project" value="UniProtKB-EC"/>
</dbReference>
<dbReference type="FunFam" id="3.30.230.70:FF:000001">
    <property type="entry name" value="Polyribonucleotide nucleotidyltransferase"/>
    <property type="match status" value="1"/>
</dbReference>
<evidence type="ECO:0000313" key="13">
    <source>
        <dbReference type="EMBL" id="CAI8033977.1"/>
    </source>
</evidence>
<keyword evidence="4" id="KW-0808">Transferase</keyword>
<dbReference type="SMART" id="SM00322">
    <property type="entry name" value="KH"/>
    <property type="match status" value="1"/>
</dbReference>
<dbReference type="InterPro" id="IPR004087">
    <property type="entry name" value="KH_dom"/>
</dbReference>
<name>A0AA35SRL9_GEOBA</name>
<comment type="similarity">
    <text evidence="1">Belongs to the polyribonucleotide nucleotidyltransferase family.</text>
</comment>
<dbReference type="Pfam" id="PF00013">
    <property type="entry name" value="KH_1"/>
    <property type="match status" value="1"/>
</dbReference>